<feature type="transmembrane region" description="Helical" evidence="2">
    <location>
        <begin position="199"/>
        <end position="218"/>
    </location>
</feature>
<keyword evidence="5" id="KW-1185">Reference proteome</keyword>
<dbReference type="AlphaFoldDB" id="A0A5D0NVB2"/>
<organism evidence="4 5">
    <name type="scientific">Actinomadura chibensis</name>
    <dbReference type="NCBI Taxonomy" id="392828"/>
    <lineage>
        <taxon>Bacteria</taxon>
        <taxon>Bacillati</taxon>
        <taxon>Actinomycetota</taxon>
        <taxon>Actinomycetes</taxon>
        <taxon>Streptosporangiales</taxon>
        <taxon>Thermomonosporaceae</taxon>
        <taxon>Actinomadura</taxon>
    </lineage>
</organism>
<dbReference type="InterPro" id="IPR000326">
    <property type="entry name" value="PAP2/HPO"/>
</dbReference>
<proteinExistence type="predicted"/>
<sequence length="290" mass="30856">MILPNNGRGQRRVAAAGRPRAVPSSCRAKGPPRRPRPGRGDQAQVATGGWLVRASEMRRPVSPPAEPGAGRWRRAAAPLALAVALAVWTLLVLVGGPVVHLDVTIRDAVVHATADGRWSAPTHAAREYARVGDPVAAGTVLALVALVLAFLRRDVRPMLHAVAAVVLLVVTVMIPKLLYHRTGPNPADPGNGGTGFYPSGHTTTFLTLYGTALILAAWPLARWRPWAVGAVVAVAAGSYGTALVWCDYHWTSDVVGGWLLGPLILWTVFAAKTTARAIDRLAERVKPPER</sequence>
<dbReference type="EMBL" id="VSFG01000001">
    <property type="protein sequence ID" value="TYB48001.1"/>
    <property type="molecule type" value="Genomic_DNA"/>
</dbReference>
<evidence type="ECO:0000259" key="3">
    <source>
        <dbReference type="SMART" id="SM00014"/>
    </source>
</evidence>
<dbReference type="STRING" id="1220554.GCA_001552135_06580"/>
<evidence type="ECO:0000256" key="1">
    <source>
        <dbReference type="SAM" id="MobiDB-lite"/>
    </source>
</evidence>
<feature type="region of interest" description="Disordered" evidence="1">
    <location>
        <begin position="1"/>
        <end position="44"/>
    </location>
</feature>
<keyword evidence="2" id="KW-1133">Transmembrane helix</keyword>
<dbReference type="SUPFAM" id="SSF48317">
    <property type="entry name" value="Acid phosphatase/Vanadium-dependent haloperoxidase"/>
    <property type="match status" value="1"/>
</dbReference>
<dbReference type="Gene3D" id="1.20.144.10">
    <property type="entry name" value="Phosphatidic acid phosphatase type 2/haloperoxidase"/>
    <property type="match status" value="1"/>
</dbReference>
<name>A0A5D0NVB2_9ACTN</name>
<protein>
    <submittedName>
        <fullName evidence="4">Phosphatase PAP2 family protein</fullName>
    </submittedName>
</protein>
<feature type="transmembrane region" description="Helical" evidence="2">
    <location>
        <begin position="158"/>
        <end position="179"/>
    </location>
</feature>
<comment type="caution">
    <text evidence="4">The sequence shown here is derived from an EMBL/GenBank/DDBJ whole genome shotgun (WGS) entry which is preliminary data.</text>
</comment>
<feature type="transmembrane region" description="Helical" evidence="2">
    <location>
        <begin position="135"/>
        <end position="151"/>
    </location>
</feature>
<dbReference type="SMART" id="SM00014">
    <property type="entry name" value="acidPPc"/>
    <property type="match status" value="1"/>
</dbReference>
<evidence type="ECO:0000313" key="5">
    <source>
        <dbReference type="Proteomes" id="UP000323380"/>
    </source>
</evidence>
<dbReference type="InterPro" id="IPR036938">
    <property type="entry name" value="PAP2/HPO_sf"/>
</dbReference>
<feature type="transmembrane region" description="Helical" evidence="2">
    <location>
        <begin position="79"/>
        <end position="99"/>
    </location>
</feature>
<evidence type="ECO:0000256" key="2">
    <source>
        <dbReference type="SAM" id="Phobius"/>
    </source>
</evidence>
<feature type="domain" description="Phosphatidic acid phosphatase type 2/haloperoxidase" evidence="3">
    <location>
        <begin position="157"/>
        <end position="269"/>
    </location>
</feature>
<feature type="transmembrane region" description="Helical" evidence="2">
    <location>
        <begin position="225"/>
        <end position="245"/>
    </location>
</feature>
<dbReference type="Proteomes" id="UP000323380">
    <property type="component" value="Unassembled WGS sequence"/>
</dbReference>
<dbReference type="Pfam" id="PF01569">
    <property type="entry name" value="PAP2"/>
    <property type="match status" value="1"/>
</dbReference>
<keyword evidence="2" id="KW-0472">Membrane</keyword>
<accession>A0A5D0NVB2</accession>
<keyword evidence="2" id="KW-0812">Transmembrane</keyword>
<feature type="transmembrane region" description="Helical" evidence="2">
    <location>
        <begin position="257"/>
        <end position="275"/>
    </location>
</feature>
<reference evidence="4 5" key="1">
    <citation type="submission" date="2019-08" db="EMBL/GenBank/DDBJ databases">
        <title>Actinomadura sp. nov. CYP1-5 isolated from mountain soil.</title>
        <authorList>
            <person name="Songsumanus A."/>
            <person name="Kuncharoen N."/>
            <person name="Kudo T."/>
            <person name="Yuki M."/>
            <person name="Igarashi Y."/>
            <person name="Tanasupawat S."/>
        </authorList>
    </citation>
    <scope>NUCLEOTIDE SEQUENCE [LARGE SCALE GENOMIC DNA]</scope>
    <source>
        <strain evidence="4 5">JCM 14158</strain>
    </source>
</reference>
<gene>
    <name evidence="4" type="ORF">FXF69_01830</name>
</gene>
<evidence type="ECO:0000313" key="4">
    <source>
        <dbReference type="EMBL" id="TYB48001.1"/>
    </source>
</evidence>
<feature type="compositionally biased region" description="Low complexity" evidence="1">
    <location>
        <begin position="12"/>
        <end position="23"/>
    </location>
</feature>